<protein>
    <recommendedName>
        <fullName evidence="1">SMP-30/Gluconolactonase/LRE-like region domain-containing protein</fullName>
    </recommendedName>
</protein>
<comment type="caution">
    <text evidence="2">The sequence shown here is derived from an EMBL/GenBank/DDBJ whole genome shotgun (WGS) entry which is preliminary data.</text>
</comment>
<dbReference type="Gene3D" id="2.60.120.560">
    <property type="entry name" value="Exo-inulinase, domain 1"/>
    <property type="match status" value="1"/>
</dbReference>
<reference evidence="2 3" key="1">
    <citation type="journal article" date="2015" name="Microbiome">
        <title>Genomic resolution of linkages in carbon, nitrogen, and sulfur cycling among widespread estuary sediment bacteria.</title>
        <authorList>
            <person name="Baker B.J."/>
            <person name="Lazar C.S."/>
            <person name="Teske A.P."/>
            <person name="Dick G.J."/>
        </authorList>
    </citation>
    <scope>NUCLEOTIDE SEQUENCE [LARGE SCALE GENOMIC DNA]</scope>
    <source>
        <strain evidence="2">SM23_60</strain>
    </source>
</reference>
<evidence type="ECO:0000259" key="1">
    <source>
        <dbReference type="Pfam" id="PF08450"/>
    </source>
</evidence>
<dbReference type="SUPFAM" id="SSF63829">
    <property type="entry name" value="Calcium-dependent phosphotriesterase"/>
    <property type="match status" value="1"/>
</dbReference>
<organism evidence="2 3">
    <name type="scientific">candidate division WOR_3 bacterium SM23_60</name>
    <dbReference type="NCBI Taxonomy" id="1703780"/>
    <lineage>
        <taxon>Bacteria</taxon>
        <taxon>Bacteria division WOR-3</taxon>
    </lineage>
</organism>
<sequence length="611" mass="69108">MILTITYAQSGIIDFESEKWVIRNGQVTEHLGRKSFVGYAYLAEVEFENGTIEVDIAVTGHKVRAYPGIIFRMQSEDNFERFYVRSHRASLYPDALQYTPINNGITSWQLYNGDGFTAEVDFPPNQWVHIKMEILEKQARVYVDNAANPALVIHELKHGISKGSVGIMAEGTAYFSNFQYTITDDLQFEPPPLVDTVPGLITEWELSQAFKLNDIDMAKYPNERLLSRVEWLGVSSGPSGLVDIARYTGRLGREPDCVFARTFINTDKDTFLHLNFGYSDAVSIFINGECYFSGYSTYQSRDPSFLGIIGYFDEVSLPLRKGKNEVLFIVAEVFGGWGFMARDGDAIFEYEGVKRIWETKKEFRIPESAVYDPIRDILYVSNYDLYNFNRREGHQSISQVLMDGAVKHLDWVTGLKNPLGMTIHEDRLLVVERGGVAEIDPASAEIHNRYPITPSGLLNDIAVDSAGNIYVSDSRNNTIYRLSNGEYEEWLTGDAVHDPNGLLVHGNRLIYGNSGDQYLKSVDLTTREVRKIANLGPGFIDGVKLDRDGNYLVSHWQGRVFRITPSGDVAKILDLSVQGIYCADFEYLINSNVIIIPTYFDNRLITYQVGR</sequence>
<dbReference type="AlphaFoldDB" id="A0A0S8GL76"/>
<dbReference type="EMBL" id="LJUO01000027">
    <property type="protein sequence ID" value="KPK72604.1"/>
    <property type="molecule type" value="Genomic_DNA"/>
</dbReference>
<feature type="domain" description="SMP-30/Gluconolactonase/LRE-like region" evidence="1">
    <location>
        <begin position="366"/>
        <end position="579"/>
    </location>
</feature>
<dbReference type="Pfam" id="PF08450">
    <property type="entry name" value="SGL"/>
    <property type="match status" value="1"/>
</dbReference>
<proteinExistence type="predicted"/>
<gene>
    <name evidence="2" type="ORF">AMJ87_04315</name>
</gene>
<dbReference type="Gene3D" id="2.120.10.30">
    <property type="entry name" value="TolB, C-terminal domain"/>
    <property type="match status" value="1"/>
</dbReference>
<dbReference type="InterPro" id="IPR013658">
    <property type="entry name" value="SGL"/>
</dbReference>
<dbReference type="Proteomes" id="UP000051096">
    <property type="component" value="Unassembled WGS sequence"/>
</dbReference>
<accession>A0A0S8GL76</accession>
<evidence type="ECO:0000313" key="2">
    <source>
        <dbReference type="EMBL" id="KPK72604.1"/>
    </source>
</evidence>
<name>A0A0S8GL76_UNCW3</name>
<evidence type="ECO:0000313" key="3">
    <source>
        <dbReference type="Proteomes" id="UP000051096"/>
    </source>
</evidence>
<dbReference type="InterPro" id="IPR011042">
    <property type="entry name" value="6-blade_b-propeller_TolB-like"/>
</dbReference>